<accession>A0ACC0ZMM3</accession>
<keyword evidence="2" id="KW-1185">Reference proteome</keyword>
<organism evidence="1 2">
    <name type="scientific">Pistacia integerrima</name>
    <dbReference type="NCBI Taxonomy" id="434235"/>
    <lineage>
        <taxon>Eukaryota</taxon>
        <taxon>Viridiplantae</taxon>
        <taxon>Streptophyta</taxon>
        <taxon>Embryophyta</taxon>
        <taxon>Tracheophyta</taxon>
        <taxon>Spermatophyta</taxon>
        <taxon>Magnoliopsida</taxon>
        <taxon>eudicotyledons</taxon>
        <taxon>Gunneridae</taxon>
        <taxon>Pentapetalae</taxon>
        <taxon>rosids</taxon>
        <taxon>malvids</taxon>
        <taxon>Sapindales</taxon>
        <taxon>Anacardiaceae</taxon>
        <taxon>Pistacia</taxon>
    </lineage>
</organism>
<evidence type="ECO:0000313" key="2">
    <source>
        <dbReference type="Proteomes" id="UP001163603"/>
    </source>
</evidence>
<proteinExistence type="predicted"/>
<protein>
    <submittedName>
        <fullName evidence="1">Uncharacterized protein</fullName>
    </submittedName>
</protein>
<name>A0ACC0ZMM3_9ROSI</name>
<dbReference type="Proteomes" id="UP001163603">
    <property type="component" value="Chromosome 1"/>
</dbReference>
<gene>
    <name evidence="1" type="ORF">Pint_00007</name>
</gene>
<reference evidence="2" key="1">
    <citation type="journal article" date="2023" name="G3 (Bethesda)">
        <title>Genome assembly and association tests identify interacting loci associated with vigor, precocity, and sex in interspecific pistachio rootstocks.</title>
        <authorList>
            <person name="Palmer W."/>
            <person name="Jacygrad E."/>
            <person name="Sagayaradj S."/>
            <person name="Cavanaugh K."/>
            <person name="Han R."/>
            <person name="Bertier L."/>
            <person name="Beede B."/>
            <person name="Kafkas S."/>
            <person name="Golino D."/>
            <person name="Preece J."/>
            <person name="Michelmore R."/>
        </authorList>
    </citation>
    <scope>NUCLEOTIDE SEQUENCE [LARGE SCALE GENOMIC DNA]</scope>
</reference>
<dbReference type="EMBL" id="CM047736">
    <property type="protein sequence ID" value="KAJ0053270.1"/>
    <property type="molecule type" value="Genomic_DNA"/>
</dbReference>
<evidence type="ECO:0000313" key="1">
    <source>
        <dbReference type="EMBL" id="KAJ0053270.1"/>
    </source>
</evidence>
<sequence>MHSISLGALFCFLYHCSLQKRYSNRPIIEFEIAALEQMKITELRLAKLFSAKPIVASTDTADGAKKAEEDRMSVIGGHLAPTSETLAGKTSQIPSRTRPPITTHVLDFSQGSPAAGVDVLLEMWKGTQPRPLLGDADKSGWVVQGSSTTDKDGRSGQLMSIVEDLNPGFYRITFNTGTYFPAGFFPYVSIVFEIKESQQREHFHVPLLLSPFSFTTYRGS</sequence>
<comment type="caution">
    <text evidence="1">The sequence shown here is derived from an EMBL/GenBank/DDBJ whole genome shotgun (WGS) entry which is preliminary data.</text>
</comment>